<evidence type="ECO:0000313" key="3">
    <source>
        <dbReference type="EMBL" id="KAJ3487258.1"/>
    </source>
</evidence>
<proteinExistence type="predicted"/>
<feature type="compositionally biased region" description="Polar residues" evidence="1">
    <location>
        <begin position="152"/>
        <end position="166"/>
    </location>
</feature>
<feature type="region of interest" description="Disordered" evidence="1">
    <location>
        <begin position="33"/>
        <end position="107"/>
    </location>
</feature>
<name>A0AAD5V8H3_9APHY</name>
<evidence type="ECO:0000256" key="2">
    <source>
        <dbReference type="SAM" id="SignalP"/>
    </source>
</evidence>
<keyword evidence="2" id="KW-0732">Signal</keyword>
<evidence type="ECO:0000313" key="4">
    <source>
        <dbReference type="Proteomes" id="UP001212997"/>
    </source>
</evidence>
<protein>
    <submittedName>
        <fullName evidence="3">Uncharacterized protein</fullName>
    </submittedName>
</protein>
<gene>
    <name evidence="3" type="ORF">NLI96_g3654</name>
</gene>
<evidence type="ECO:0000256" key="1">
    <source>
        <dbReference type="SAM" id="MobiDB-lite"/>
    </source>
</evidence>
<dbReference type="EMBL" id="JANAWD010000097">
    <property type="protein sequence ID" value="KAJ3487258.1"/>
    <property type="molecule type" value="Genomic_DNA"/>
</dbReference>
<dbReference type="Proteomes" id="UP001212997">
    <property type="component" value="Unassembled WGS sequence"/>
</dbReference>
<organism evidence="3 4">
    <name type="scientific">Meripilus lineatus</name>
    <dbReference type="NCBI Taxonomy" id="2056292"/>
    <lineage>
        <taxon>Eukaryota</taxon>
        <taxon>Fungi</taxon>
        <taxon>Dikarya</taxon>
        <taxon>Basidiomycota</taxon>
        <taxon>Agaricomycotina</taxon>
        <taxon>Agaricomycetes</taxon>
        <taxon>Polyporales</taxon>
        <taxon>Meripilaceae</taxon>
        <taxon>Meripilus</taxon>
    </lineage>
</organism>
<keyword evidence="4" id="KW-1185">Reference proteome</keyword>
<accession>A0AAD5V8H3</accession>
<feature type="chain" id="PRO_5042129299" evidence="2">
    <location>
        <begin position="25"/>
        <end position="166"/>
    </location>
</feature>
<feature type="signal peptide" evidence="2">
    <location>
        <begin position="1"/>
        <end position="24"/>
    </location>
</feature>
<comment type="caution">
    <text evidence="3">The sequence shown here is derived from an EMBL/GenBank/DDBJ whole genome shotgun (WGS) entry which is preliminary data.</text>
</comment>
<sequence length="166" mass="17716">MSRSTLYFCSCLIISILLEGKSKATSGHVRFVERTQTDTHTPLNDLVPEMRNPGPGSLSTLEGTSVRKASIRPPSSSSGGQGLPEQGYVHPVEPRNPPVPAQLKHGPDMAPTVIEETTTTTRAVTTTRIRFQPTGRNHGSMSEGSSGRGSGLTQLTDVPPSYSSMV</sequence>
<reference evidence="3" key="1">
    <citation type="submission" date="2022-07" db="EMBL/GenBank/DDBJ databases">
        <title>Genome Sequence of Physisporinus lineatus.</title>
        <authorList>
            <person name="Buettner E."/>
        </authorList>
    </citation>
    <scope>NUCLEOTIDE SEQUENCE</scope>
    <source>
        <strain evidence="3">VT162</strain>
    </source>
</reference>
<feature type="region of interest" description="Disordered" evidence="1">
    <location>
        <begin position="131"/>
        <end position="166"/>
    </location>
</feature>
<feature type="compositionally biased region" description="Low complexity" evidence="1">
    <location>
        <begin position="73"/>
        <end position="87"/>
    </location>
</feature>
<dbReference type="AlphaFoldDB" id="A0AAD5V8H3"/>